<evidence type="ECO:0000313" key="7">
    <source>
        <dbReference type="EMBL" id="MCM5678924.1"/>
    </source>
</evidence>
<dbReference type="InterPro" id="IPR005119">
    <property type="entry name" value="LysR_subst-bd"/>
</dbReference>
<dbReference type="InterPro" id="IPR000847">
    <property type="entry name" value="LysR_HTH_N"/>
</dbReference>
<evidence type="ECO:0000256" key="4">
    <source>
        <dbReference type="ARBA" id="ARBA00023163"/>
    </source>
</evidence>
<organism evidence="7 8">
    <name type="scientific">Caldimonas mangrovi</name>
    <dbReference type="NCBI Taxonomy" id="2944811"/>
    <lineage>
        <taxon>Bacteria</taxon>
        <taxon>Pseudomonadati</taxon>
        <taxon>Pseudomonadota</taxon>
        <taxon>Betaproteobacteria</taxon>
        <taxon>Burkholderiales</taxon>
        <taxon>Sphaerotilaceae</taxon>
        <taxon>Caldimonas</taxon>
    </lineage>
</organism>
<dbReference type="Pfam" id="PF00126">
    <property type="entry name" value="HTH_1"/>
    <property type="match status" value="1"/>
</dbReference>
<dbReference type="InterPro" id="IPR058163">
    <property type="entry name" value="LysR-type_TF_proteobact-type"/>
</dbReference>
<dbReference type="Proteomes" id="UP001165541">
    <property type="component" value="Unassembled WGS sequence"/>
</dbReference>
<keyword evidence="2" id="KW-0805">Transcription regulation</keyword>
<dbReference type="RefSeq" id="WP_251777102.1">
    <property type="nucleotide sequence ID" value="NZ_JAMKFE010000003.1"/>
</dbReference>
<gene>
    <name evidence="7" type="ORF">M8A51_05195</name>
</gene>
<evidence type="ECO:0000256" key="1">
    <source>
        <dbReference type="ARBA" id="ARBA00009437"/>
    </source>
</evidence>
<protein>
    <submittedName>
        <fullName evidence="7">LysR substrate-binding domain-containing protein</fullName>
    </submittedName>
</protein>
<dbReference type="PROSITE" id="PS50931">
    <property type="entry name" value="HTH_LYSR"/>
    <property type="match status" value="1"/>
</dbReference>
<proteinExistence type="inferred from homology"/>
<name>A0ABT0YJM0_9BURK</name>
<feature type="domain" description="HTH lysR-type" evidence="6">
    <location>
        <begin position="6"/>
        <end position="63"/>
    </location>
</feature>
<dbReference type="InterPro" id="IPR036390">
    <property type="entry name" value="WH_DNA-bd_sf"/>
</dbReference>
<sequence>MRILSPSLSELHAFVCTARSGSFTEAAAALSVTQAAVSRAVLRLEQRVGCTLLHRSPQGISLTARGRSYFEEVSPALALLETAARKLRTPGSTREPLRLCVIPSLNTRWLVPRLSGFRAQHPHVELIFKTYLVDDDFLRPDIDCWVQTRHSPTQRWPRHVKASYLVGREIVPVCHPSIAARIRAPADLLQYPLLHHANYPGNWQIWLQAAAWTGAEVELGPGFDLVSGIVEAVMSGLGVAVVQRCLIERELQERRLVIPLPVAASTGRGYYVCIPKAAPRTLALQGFEDWLLQAAKEANDGEPARPTSPPARSGRPSR</sequence>
<dbReference type="EMBL" id="JAMKFE010000003">
    <property type="protein sequence ID" value="MCM5678924.1"/>
    <property type="molecule type" value="Genomic_DNA"/>
</dbReference>
<comment type="caution">
    <text evidence="7">The sequence shown here is derived from an EMBL/GenBank/DDBJ whole genome shotgun (WGS) entry which is preliminary data.</text>
</comment>
<reference evidence="7" key="1">
    <citation type="submission" date="2022-05" db="EMBL/GenBank/DDBJ databases">
        <title>Schlegelella sp. nov., isolated from mangrove soil.</title>
        <authorList>
            <person name="Liu Y."/>
            <person name="Ge X."/>
            <person name="Liu W."/>
        </authorList>
    </citation>
    <scope>NUCLEOTIDE SEQUENCE</scope>
    <source>
        <strain evidence="7">S2-27</strain>
    </source>
</reference>
<comment type="similarity">
    <text evidence="1">Belongs to the LysR transcriptional regulatory family.</text>
</comment>
<keyword evidence="8" id="KW-1185">Reference proteome</keyword>
<dbReference type="InterPro" id="IPR036388">
    <property type="entry name" value="WH-like_DNA-bd_sf"/>
</dbReference>
<dbReference type="PRINTS" id="PR00039">
    <property type="entry name" value="HTHLYSR"/>
</dbReference>
<dbReference type="CDD" id="cd08432">
    <property type="entry name" value="PBP2_GcdR_TrpI_HvrB_AmpR_like"/>
    <property type="match status" value="1"/>
</dbReference>
<dbReference type="Pfam" id="PF03466">
    <property type="entry name" value="LysR_substrate"/>
    <property type="match status" value="1"/>
</dbReference>
<evidence type="ECO:0000256" key="5">
    <source>
        <dbReference type="SAM" id="MobiDB-lite"/>
    </source>
</evidence>
<keyword evidence="3" id="KW-0238">DNA-binding</keyword>
<dbReference type="Gene3D" id="3.40.190.10">
    <property type="entry name" value="Periplasmic binding protein-like II"/>
    <property type="match status" value="2"/>
</dbReference>
<evidence type="ECO:0000256" key="2">
    <source>
        <dbReference type="ARBA" id="ARBA00023015"/>
    </source>
</evidence>
<dbReference type="PANTHER" id="PTHR30537">
    <property type="entry name" value="HTH-TYPE TRANSCRIPTIONAL REGULATOR"/>
    <property type="match status" value="1"/>
</dbReference>
<evidence type="ECO:0000259" key="6">
    <source>
        <dbReference type="PROSITE" id="PS50931"/>
    </source>
</evidence>
<dbReference type="SUPFAM" id="SSF46785">
    <property type="entry name" value="Winged helix' DNA-binding domain"/>
    <property type="match status" value="1"/>
</dbReference>
<accession>A0ABT0YJM0</accession>
<feature type="region of interest" description="Disordered" evidence="5">
    <location>
        <begin position="297"/>
        <end position="318"/>
    </location>
</feature>
<dbReference type="PANTHER" id="PTHR30537:SF74">
    <property type="entry name" value="HTH-TYPE TRANSCRIPTIONAL REGULATOR TRPI"/>
    <property type="match status" value="1"/>
</dbReference>
<evidence type="ECO:0000256" key="3">
    <source>
        <dbReference type="ARBA" id="ARBA00023125"/>
    </source>
</evidence>
<dbReference type="Gene3D" id="1.10.10.10">
    <property type="entry name" value="Winged helix-like DNA-binding domain superfamily/Winged helix DNA-binding domain"/>
    <property type="match status" value="1"/>
</dbReference>
<keyword evidence="4" id="KW-0804">Transcription</keyword>
<evidence type="ECO:0000313" key="8">
    <source>
        <dbReference type="Proteomes" id="UP001165541"/>
    </source>
</evidence>
<dbReference type="SUPFAM" id="SSF53850">
    <property type="entry name" value="Periplasmic binding protein-like II"/>
    <property type="match status" value="1"/>
</dbReference>